<dbReference type="Pfam" id="PF02223">
    <property type="entry name" value="Thymidylate_kin"/>
    <property type="match status" value="1"/>
</dbReference>
<protein>
    <recommendedName>
        <fullName evidence="4">Thymidylate kinase-like domain-containing protein</fullName>
    </recommendedName>
</protein>
<keyword evidence="3" id="KW-0067">ATP-binding</keyword>
<reference evidence="5 6" key="1">
    <citation type="journal article" date="2016" name="Nat. Commun.">
        <title>Thousands of microbial genomes shed light on interconnected biogeochemical processes in an aquifer system.</title>
        <authorList>
            <person name="Anantharaman K."/>
            <person name="Brown C.T."/>
            <person name="Hug L.A."/>
            <person name="Sharon I."/>
            <person name="Castelle C.J."/>
            <person name="Probst A.J."/>
            <person name="Thomas B.C."/>
            <person name="Singh A."/>
            <person name="Wilkins M.J."/>
            <person name="Karaoz U."/>
            <person name="Brodie E.L."/>
            <person name="Williams K.H."/>
            <person name="Hubbard S.S."/>
            <person name="Banfield J.F."/>
        </authorList>
    </citation>
    <scope>NUCLEOTIDE SEQUENCE [LARGE SCALE GENOMIC DNA]</scope>
</reference>
<accession>A0A1F7IQK4</accession>
<dbReference type="AlphaFoldDB" id="A0A1F7IQK4"/>
<dbReference type="GO" id="GO:0005524">
    <property type="term" value="F:ATP binding"/>
    <property type="evidence" value="ECO:0007669"/>
    <property type="project" value="UniProtKB-KW"/>
</dbReference>
<proteinExistence type="inferred from homology"/>
<evidence type="ECO:0000313" key="5">
    <source>
        <dbReference type="EMBL" id="OGK45644.1"/>
    </source>
</evidence>
<evidence type="ECO:0000256" key="1">
    <source>
        <dbReference type="ARBA" id="ARBA00009776"/>
    </source>
</evidence>
<comment type="similarity">
    <text evidence="1">Belongs to the thymidylate kinase family.</text>
</comment>
<comment type="caution">
    <text evidence="5">The sequence shown here is derived from an EMBL/GenBank/DDBJ whole genome shotgun (WGS) entry which is preliminary data.</text>
</comment>
<dbReference type="EMBL" id="MGAI01000004">
    <property type="protein sequence ID" value="OGK45644.1"/>
    <property type="molecule type" value="Genomic_DNA"/>
</dbReference>
<evidence type="ECO:0000313" key="6">
    <source>
        <dbReference type="Proteomes" id="UP000178040"/>
    </source>
</evidence>
<feature type="domain" description="Thymidylate kinase-like" evidence="4">
    <location>
        <begin position="14"/>
        <end position="180"/>
    </location>
</feature>
<evidence type="ECO:0000259" key="4">
    <source>
        <dbReference type="Pfam" id="PF02223"/>
    </source>
</evidence>
<name>A0A1F7IQK4_9BACT</name>
<evidence type="ECO:0000256" key="2">
    <source>
        <dbReference type="ARBA" id="ARBA00022741"/>
    </source>
</evidence>
<dbReference type="SUPFAM" id="SSF52540">
    <property type="entry name" value="P-loop containing nucleoside triphosphate hydrolases"/>
    <property type="match status" value="1"/>
</dbReference>
<dbReference type="InterPro" id="IPR039430">
    <property type="entry name" value="Thymidylate_kin-like_dom"/>
</dbReference>
<evidence type="ECO:0000256" key="3">
    <source>
        <dbReference type="ARBA" id="ARBA00022840"/>
    </source>
</evidence>
<organism evidence="5 6">
    <name type="scientific">Candidatus Roizmanbacteria bacterium RIFCSPLOWO2_01_FULL_37_16</name>
    <dbReference type="NCBI Taxonomy" id="1802058"/>
    <lineage>
        <taxon>Bacteria</taxon>
        <taxon>Candidatus Roizmaniibacteriota</taxon>
    </lineage>
</organism>
<dbReference type="GO" id="GO:0004798">
    <property type="term" value="F:dTMP kinase activity"/>
    <property type="evidence" value="ECO:0007669"/>
    <property type="project" value="TreeGrafter"/>
</dbReference>
<dbReference type="GO" id="GO:0006233">
    <property type="term" value="P:dTDP biosynthetic process"/>
    <property type="evidence" value="ECO:0007669"/>
    <property type="project" value="TreeGrafter"/>
</dbReference>
<dbReference type="PANTHER" id="PTHR10344:SF4">
    <property type="entry name" value="UMP-CMP KINASE 2, MITOCHONDRIAL"/>
    <property type="match status" value="1"/>
</dbReference>
<dbReference type="InterPro" id="IPR027417">
    <property type="entry name" value="P-loop_NTPase"/>
</dbReference>
<dbReference type="GO" id="GO:0006227">
    <property type="term" value="P:dUDP biosynthetic process"/>
    <property type="evidence" value="ECO:0007669"/>
    <property type="project" value="TreeGrafter"/>
</dbReference>
<dbReference type="Gene3D" id="3.40.50.300">
    <property type="entry name" value="P-loop containing nucleotide triphosphate hydrolases"/>
    <property type="match status" value="1"/>
</dbReference>
<dbReference type="Proteomes" id="UP000178040">
    <property type="component" value="Unassembled WGS sequence"/>
</dbReference>
<dbReference type="GO" id="GO:0005829">
    <property type="term" value="C:cytosol"/>
    <property type="evidence" value="ECO:0007669"/>
    <property type="project" value="TreeGrafter"/>
</dbReference>
<keyword evidence="2" id="KW-0547">Nucleotide-binding</keyword>
<dbReference type="GO" id="GO:0006235">
    <property type="term" value="P:dTTP biosynthetic process"/>
    <property type="evidence" value="ECO:0007669"/>
    <property type="project" value="TreeGrafter"/>
</dbReference>
<dbReference type="PANTHER" id="PTHR10344">
    <property type="entry name" value="THYMIDYLATE KINASE"/>
    <property type="match status" value="1"/>
</dbReference>
<gene>
    <name evidence="5" type="ORF">A3B40_00380</name>
</gene>
<sequence>MKSTLEKKGRLVVIDGEDGSGKTTQAKLLLEYLKKLKFSTKYLDFPQYQHSFHGKTVAKFLRGEFGTIQQVSPYLISLAYALDRVSAKNEMNLFLKKGGIIISNRYVTSNLAHQSSKFKKEKLREEFLKWLYELEYKVHKMPKEDIVIYLYVPWYIAMKLSHKKKERKYLLDKKKDIHESDPEHRLMTEQMYLYLSHKYKHWVKIDCTIDGKLLSPLLIHKKVIEVLKEKKIIP</sequence>